<dbReference type="OrthoDB" id="414243at2759"/>
<accession>A0A9P6UMV2</accession>
<dbReference type="InterPro" id="IPR004046">
    <property type="entry name" value="GST_C"/>
</dbReference>
<dbReference type="Pfam" id="PF14497">
    <property type="entry name" value="GST_C_3"/>
    <property type="match status" value="1"/>
</dbReference>
<dbReference type="InterPro" id="IPR010987">
    <property type="entry name" value="Glutathione-S-Trfase_C-like"/>
</dbReference>
<dbReference type="InterPro" id="IPR004045">
    <property type="entry name" value="Glutathione_S-Trfase_N"/>
</dbReference>
<dbReference type="InterPro" id="IPR050213">
    <property type="entry name" value="GST_superfamily"/>
</dbReference>
<dbReference type="PROSITE" id="PS50405">
    <property type="entry name" value="GST_CTER"/>
    <property type="match status" value="1"/>
</dbReference>
<comment type="caution">
    <text evidence="3">The sequence shown here is derived from an EMBL/GenBank/DDBJ whole genome shotgun (WGS) entry which is preliminary data.</text>
</comment>
<dbReference type="Gene3D" id="3.40.30.10">
    <property type="entry name" value="Glutaredoxin"/>
    <property type="match status" value="1"/>
</dbReference>
<dbReference type="PROSITE" id="PS50404">
    <property type="entry name" value="GST_NTER"/>
    <property type="match status" value="1"/>
</dbReference>
<evidence type="ECO:0000313" key="4">
    <source>
        <dbReference type="Proteomes" id="UP000738325"/>
    </source>
</evidence>
<organism evidence="3 4">
    <name type="scientific">Dissophora globulifera</name>
    <dbReference type="NCBI Taxonomy" id="979702"/>
    <lineage>
        <taxon>Eukaryota</taxon>
        <taxon>Fungi</taxon>
        <taxon>Fungi incertae sedis</taxon>
        <taxon>Mucoromycota</taxon>
        <taxon>Mortierellomycotina</taxon>
        <taxon>Mortierellomycetes</taxon>
        <taxon>Mortierellales</taxon>
        <taxon>Mortierellaceae</taxon>
        <taxon>Dissophora</taxon>
    </lineage>
</organism>
<dbReference type="Gene3D" id="2.60.40.1170">
    <property type="entry name" value="Mu homology domain, subdomain B"/>
    <property type="match status" value="1"/>
</dbReference>
<dbReference type="Proteomes" id="UP000738325">
    <property type="component" value="Unassembled WGS sequence"/>
</dbReference>
<dbReference type="GO" id="GO:0004364">
    <property type="term" value="F:glutathione transferase activity"/>
    <property type="evidence" value="ECO:0007669"/>
    <property type="project" value="TreeGrafter"/>
</dbReference>
<dbReference type="AlphaFoldDB" id="A0A9P6UMV2"/>
<dbReference type="EMBL" id="JAAAIP010000887">
    <property type="protein sequence ID" value="KAG0311724.1"/>
    <property type="molecule type" value="Genomic_DNA"/>
</dbReference>
<proteinExistence type="predicted"/>
<name>A0A9P6UMV2_9FUNG</name>
<dbReference type="InterPro" id="IPR036249">
    <property type="entry name" value="Thioredoxin-like_sf"/>
</dbReference>
<dbReference type="Pfam" id="PF00928">
    <property type="entry name" value="Adap_comp_sub"/>
    <property type="match status" value="1"/>
</dbReference>
<evidence type="ECO:0000313" key="3">
    <source>
        <dbReference type="EMBL" id="KAG0311724.1"/>
    </source>
</evidence>
<evidence type="ECO:0000259" key="2">
    <source>
        <dbReference type="PROSITE" id="PS50405"/>
    </source>
</evidence>
<reference evidence="3" key="1">
    <citation type="journal article" date="2020" name="Fungal Divers.">
        <title>Resolving the Mortierellaceae phylogeny through synthesis of multi-gene phylogenetics and phylogenomics.</title>
        <authorList>
            <person name="Vandepol N."/>
            <person name="Liber J."/>
            <person name="Desiro A."/>
            <person name="Na H."/>
            <person name="Kennedy M."/>
            <person name="Barry K."/>
            <person name="Grigoriev I.V."/>
            <person name="Miller A.N."/>
            <person name="O'Donnell K."/>
            <person name="Stajich J.E."/>
            <person name="Bonito G."/>
        </authorList>
    </citation>
    <scope>NUCLEOTIDE SEQUENCE</scope>
    <source>
        <strain evidence="3">REB-010B</strain>
    </source>
</reference>
<gene>
    <name evidence="3" type="ORF">BGZ99_009951</name>
</gene>
<evidence type="ECO:0000259" key="1">
    <source>
        <dbReference type="PROSITE" id="PS50404"/>
    </source>
</evidence>
<dbReference type="SUPFAM" id="SSF47616">
    <property type="entry name" value="GST C-terminal domain-like"/>
    <property type="match status" value="1"/>
</dbReference>
<feature type="domain" description="GST C-terminal" evidence="2">
    <location>
        <begin position="190"/>
        <end position="319"/>
    </location>
</feature>
<sequence length="332" mass="37464">MSKFVPARIPNKAKYVPGDNSIVWKIPQFQSLSEFMLTGEANLAVVTHKKARSRMLTSSSLLIRLLKVFAKSDYNSFRWAHYMTKAGNFQIRNVSTADLANALTDPRPASYKLEYFDISGTPAVARDMLAYGDADWEHLPLVNWPAEVKSPFGVFPVLHITTASGTTLALAEALVIDHYLAQKFGLLGENAWEEQLIKAYHSSSCYLRERLSTRVTWNYKSVMGRAMDLFLEQTLPLWIQTHSKHLRDNGSNGHYVGNKMSLADLQTANNIDHFACLNRGDEIVAMIKACPEIWRVKETVDSEPRLQAWRQSEAYKKHVAASQAMYASTGME</sequence>
<dbReference type="SUPFAM" id="SSF49447">
    <property type="entry name" value="Second domain of Mu2 adaptin subunit (ap50) of ap2 adaptor"/>
    <property type="match status" value="1"/>
</dbReference>
<dbReference type="SUPFAM" id="SSF52833">
    <property type="entry name" value="Thioredoxin-like"/>
    <property type="match status" value="1"/>
</dbReference>
<protein>
    <submittedName>
        <fullName evidence="3">Uncharacterized protein</fullName>
    </submittedName>
</protein>
<keyword evidence="4" id="KW-1185">Reference proteome</keyword>
<dbReference type="InterPro" id="IPR036282">
    <property type="entry name" value="Glutathione-S-Trfase_C_sf"/>
</dbReference>
<feature type="domain" description="GST N-terminal" evidence="1">
    <location>
        <begin position="109"/>
        <end position="188"/>
    </location>
</feature>
<dbReference type="PANTHER" id="PTHR11571">
    <property type="entry name" value="GLUTATHIONE S-TRANSFERASE"/>
    <property type="match status" value="1"/>
</dbReference>
<dbReference type="GO" id="GO:0006749">
    <property type="term" value="P:glutathione metabolic process"/>
    <property type="evidence" value="ECO:0007669"/>
    <property type="project" value="TreeGrafter"/>
</dbReference>
<dbReference type="Gene3D" id="1.20.1050.10">
    <property type="match status" value="1"/>
</dbReference>
<dbReference type="InterPro" id="IPR036168">
    <property type="entry name" value="AP2_Mu_C_sf"/>
</dbReference>
<dbReference type="InterPro" id="IPR028565">
    <property type="entry name" value="MHD"/>
</dbReference>
<dbReference type="PANTHER" id="PTHR11571:SF150">
    <property type="entry name" value="GLUTATHIONE S-TRANSFERASE"/>
    <property type="match status" value="1"/>
</dbReference>